<dbReference type="SUPFAM" id="SSF52540">
    <property type="entry name" value="P-loop containing nucleoside triphosphate hydrolases"/>
    <property type="match status" value="1"/>
</dbReference>
<evidence type="ECO:0000259" key="4">
    <source>
        <dbReference type="PROSITE" id="PS50893"/>
    </source>
</evidence>
<dbReference type="NCBIfam" id="TIGR01189">
    <property type="entry name" value="ccmA"/>
    <property type="match status" value="1"/>
</dbReference>
<dbReference type="PROSITE" id="PS50893">
    <property type="entry name" value="ABC_TRANSPORTER_2"/>
    <property type="match status" value="1"/>
</dbReference>
<dbReference type="PROSITE" id="PS00211">
    <property type="entry name" value="ABC_TRANSPORTER_1"/>
    <property type="match status" value="1"/>
</dbReference>
<dbReference type="InterPro" id="IPR005895">
    <property type="entry name" value="ABC_transptr_haem_export_CcmA"/>
</dbReference>
<dbReference type="InterPro" id="IPR027417">
    <property type="entry name" value="P-loop_NTPase"/>
</dbReference>
<gene>
    <name evidence="5" type="primary">ccmA</name>
    <name evidence="5" type="ORF">EVA96_02770</name>
</gene>
<sequence length="191" mass="21373">MKTIVKATNLSYKINEKKLFQNISFDVDAGSALHIKGGNGTGKTTLLRMILGISKPTRGSIESFAYKDVCFTGHKNALKQYLTVEDNLILLSLNTHINLDKYLTDLDLHNSLDVTVANLSFGQQKKLALLRVFLNDSDLIILDEPCVGLDSNSQQILCFFINEELKKDKCIIFSSHIQLDIEANILNLDKL</sequence>
<reference evidence="5 6" key="1">
    <citation type="submission" date="2019-02" db="EMBL/GenBank/DDBJ databases">
        <title>Prokaryotic population dynamics and viral predation in marine succession experiment using metagenomics: the confinement effect.</title>
        <authorList>
            <person name="Haro-Moreno J.M."/>
            <person name="Rodriguez-Valera F."/>
            <person name="Lopez-Perez M."/>
        </authorList>
    </citation>
    <scope>NUCLEOTIDE SEQUENCE [LARGE SCALE GENOMIC DNA]</scope>
    <source>
        <strain evidence="5">MED-G163</strain>
    </source>
</reference>
<dbReference type="EMBL" id="SHBI01000017">
    <property type="protein sequence ID" value="RZO20563.1"/>
    <property type="molecule type" value="Genomic_DNA"/>
</dbReference>
<dbReference type="GO" id="GO:0005524">
    <property type="term" value="F:ATP binding"/>
    <property type="evidence" value="ECO:0007669"/>
    <property type="project" value="UniProtKB-KW"/>
</dbReference>
<dbReference type="GO" id="GO:0016887">
    <property type="term" value="F:ATP hydrolysis activity"/>
    <property type="evidence" value="ECO:0007669"/>
    <property type="project" value="InterPro"/>
</dbReference>
<protein>
    <submittedName>
        <fullName evidence="5">Heme ABC exporter ATP-binding protein CcmA</fullName>
    </submittedName>
</protein>
<evidence type="ECO:0000313" key="6">
    <source>
        <dbReference type="Proteomes" id="UP000315782"/>
    </source>
</evidence>
<organism evidence="5 6">
    <name type="scientific">SAR86 cluster bacterium</name>
    <dbReference type="NCBI Taxonomy" id="2030880"/>
    <lineage>
        <taxon>Bacteria</taxon>
        <taxon>Pseudomonadati</taxon>
        <taxon>Pseudomonadota</taxon>
        <taxon>Gammaproteobacteria</taxon>
        <taxon>SAR86 cluster</taxon>
    </lineage>
</organism>
<keyword evidence="2" id="KW-0201">Cytochrome c-type biogenesis</keyword>
<dbReference type="Gene3D" id="3.40.50.300">
    <property type="entry name" value="P-loop containing nucleotide triphosphate hydrolases"/>
    <property type="match status" value="1"/>
</dbReference>
<comment type="caution">
    <text evidence="5">The sequence shown here is derived from an EMBL/GenBank/DDBJ whole genome shotgun (WGS) entry which is preliminary data.</text>
</comment>
<evidence type="ECO:0000256" key="2">
    <source>
        <dbReference type="ARBA" id="ARBA00022748"/>
    </source>
</evidence>
<dbReference type="SMART" id="SM00382">
    <property type="entry name" value="AAA"/>
    <property type="match status" value="1"/>
</dbReference>
<evidence type="ECO:0000256" key="3">
    <source>
        <dbReference type="ARBA" id="ARBA00022840"/>
    </source>
</evidence>
<dbReference type="AlphaFoldDB" id="A0A520MH72"/>
<name>A0A520MH72_9GAMM</name>
<dbReference type="PANTHER" id="PTHR43158:SF2">
    <property type="entry name" value="SKFA PEPTIDE EXPORT ATP-BINDING PROTEIN SKFE"/>
    <property type="match status" value="1"/>
</dbReference>
<dbReference type="GO" id="GO:0022857">
    <property type="term" value="F:transmembrane transporter activity"/>
    <property type="evidence" value="ECO:0007669"/>
    <property type="project" value="InterPro"/>
</dbReference>
<keyword evidence="3 5" id="KW-0067">ATP-binding</keyword>
<keyword evidence="1" id="KW-0547">Nucleotide-binding</keyword>
<evidence type="ECO:0000256" key="1">
    <source>
        <dbReference type="ARBA" id="ARBA00022741"/>
    </source>
</evidence>
<accession>A0A520MH72</accession>
<dbReference type="PANTHER" id="PTHR43158">
    <property type="entry name" value="SKFA PEPTIDE EXPORT ATP-BINDING PROTEIN SKFE"/>
    <property type="match status" value="1"/>
</dbReference>
<feature type="domain" description="ABC transporter" evidence="4">
    <location>
        <begin position="5"/>
        <end position="191"/>
    </location>
</feature>
<dbReference type="InterPro" id="IPR003593">
    <property type="entry name" value="AAA+_ATPase"/>
</dbReference>
<dbReference type="GO" id="GO:0017004">
    <property type="term" value="P:cytochrome complex assembly"/>
    <property type="evidence" value="ECO:0007669"/>
    <property type="project" value="UniProtKB-KW"/>
</dbReference>
<dbReference type="Proteomes" id="UP000315782">
    <property type="component" value="Unassembled WGS sequence"/>
</dbReference>
<dbReference type="Pfam" id="PF00005">
    <property type="entry name" value="ABC_tran"/>
    <property type="match status" value="1"/>
</dbReference>
<dbReference type="InterPro" id="IPR017871">
    <property type="entry name" value="ABC_transporter-like_CS"/>
</dbReference>
<proteinExistence type="predicted"/>
<evidence type="ECO:0000313" key="5">
    <source>
        <dbReference type="EMBL" id="RZO20563.1"/>
    </source>
</evidence>
<dbReference type="InterPro" id="IPR003439">
    <property type="entry name" value="ABC_transporter-like_ATP-bd"/>
</dbReference>